<evidence type="ECO:0000313" key="3">
    <source>
        <dbReference type="EMBL" id="EFA76993.1"/>
    </source>
</evidence>
<dbReference type="STRING" id="670386.D3BNP2"/>
<dbReference type="Gene3D" id="3.40.50.410">
    <property type="entry name" value="von Willebrand factor, type A domain"/>
    <property type="match status" value="1"/>
</dbReference>
<sequence length="717" mass="81055">MKNLRRNYPFKMNDDNGYLTQLFSESNYISCTFILDSSGSVGNEGFKYAKMVITSFCDKLDPQMYIRIINFSSDSKVHLEFTKIRNEISKSIENLVFMSGGTEMKKAFIQTHDGLFSVSYGKNLIVLITDGEPTDDPSSAIRTLLKENVDILLIGVGSIKRQFFEKNFPKQKSLMFQTYSELYKFVDSVTGNKKPTLPFIIKFSPNSPSYQKSNEPLKLKVEVTVVDNNLQIPANQLKIEILPNRYYSKNEIVFDSKLEYEKCVMKDFKLYLTQEATNGTVQLPPSILFKVNFKDLTLWVIGDLITQEEINIGVNGRIGVGKSTTLQSLCNLFIGGTSIFDCSFKMAKLETHVTTNFQKIHISNILSNLSISKTPIIQEVIKNIQINLCDKWGVTTKSPFNIKHATEGRYSHGTSMTEADVSNVAPNEEDAVHAFIYIFPITSVESEDDLKFLVQNLSETIAAGITTVIAINHIDELSEEERKIIQKIYAIKGIEKKNIFEIYPYIEGENQRDPRKDRVLTIGQETLSSRRIQNNKFISPAKLRQLEAKKLAEAKKETEIVTHTPQPSTVVSQQSTSSFVSQPPSSTVVSPQPSTSLVVSTPTETLSSVESTPQFHSPSNITQPMSKLNIEEKTTKQLINVKVSFQNEISELPVYNDDSCLSLRESIAEIYDLDQKEFTFKSSGNKMILPRDNIMLHQIGIDFDKDVIFVTEKKTRI</sequence>
<evidence type="ECO:0000313" key="4">
    <source>
        <dbReference type="Proteomes" id="UP000001396"/>
    </source>
</evidence>
<feature type="domain" description="VWFA" evidence="2">
    <location>
        <begin position="30"/>
        <end position="158"/>
    </location>
</feature>
<protein>
    <recommendedName>
        <fullName evidence="2">VWFA domain-containing protein</fullName>
    </recommendedName>
</protein>
<organism evidence="3 4">
    <name type="scientific">Heterostelium pallidum (strain ATCC 26659 / Pp 5 / PN500)</name>
    <name type="common">Cellular slime mold</name>
    <name type="synonym">Polysphondylium pallidum</name>
    <dbReference type="NCBI Taxonomy" id="670386"/>
    <lineage>
        <taxon>Eukaryota</taxon>
        <taxon>Amoebozoa</taxon>
        <taxon>Evosea</taxon>
        <taxon>Eumycetozoa</taxon>
        <taxon>Dictyostelia</taxon>
        <taxon>Acytosteliales</taxon>
        <taxon>Acytosteliaceae</taxon>
        <taxon>Heterostelium</taxon>
    </lineage>
</organism>
<dbReference type="AlphaFoldDB" id="D3BNP2"/>
<dbReference type="SMART" id="SM00327">
    <property type="entry name" value="VWA"/>
    <property type="match status" value="1"/>
</dbReference>
<dbReference type="Proteomes" id="UP000001396">
    <property type="component" value="Unassembled WGS sequence"/>
</dbReference>
<dbReference type="CDD" id="cd00882">
    <property type="entry name" value="Ras_like_GTPase"/>
    <property type="match status" value="1"/>
</dbReference>
<dbReference type="CDD" id="cd00198">
    <property type="entry name" value="vWFA"/>
    <property type="match status" value="1"/>
</dbReference>
<dbReference type="InterPro" id="IPR036465">
    <property type="entry name" value="vWFA_dom_sf"/>
</dbReference>
<dbReference type="InterPro" id="IPR027417">
    <property type="entry name" value="P-loop_NTPase"/>
</dbReference>
<dbReference type="GeneID" id="31365219"/>
<dbReference type="EMBL" id="ADBJ01000044">
    <property type="protein sequence ID" value="EFA76993.1"/>
    <property type="molecule type" value="Genomic_DNA"/>
</dbReference>
<gene>
    <name evidence="3" type="ORF">PPL_09745</name>
</gene>
<proteinExistence type="predicted"/>
<feature type="region of interest" description="Disordered" evidence="1">
    <location>
        <begin position="558"/>
        <end position="596"/>
    </location>
</feature>
<dbReference type="PANTHER" id="PTHR24020:SF20">
    <property type="entry name" value="PH DOMAIN-CONTAINING PROTEIN"/>
    <property type="match status" value="1"/>
</dbReference>
<name>D3BNP2_HETP5</name>
<accession>D3BNP2</accession>
<dbReference type="SUPFAM" id="SSF53300">
    <property type="entry name" value="vWA-like"/>
    <property type="match status" value="1"/>
</dbReference>
<dbReference type="FunCoup" id="D3BNP2">
    <property type="interactions" value="116"/>
</dbReference>
<dbReference type="PANTHER" id="PTHR24020">
    <property type="entry name" value="COLLAGEN ALPHA"/>
    <property type="match status" value="1"/>
</dbReference>
<keyword evidence="4" id="KW-1185">Reference proteome</keyword>
<dbReference type="InParanoid" id="D3BNP2"/>
<dbReference type="PROSITE" id="PS50234">
    <property type="entry name" value="VWFA"/>
    <property type="match status" value="1"/>
</dbReference>
<dbReference type="InterPro" id="IPR002035">
    <property type="entry name" value="VWF_A"/>
</dbReference>
<dbReference type="Pfam" id="PF00092">
    <property type="entry name" value="VWA"/>
    <property type="match status" value="1"/>
</dbReference>
<dbReference type="InterPro" id="IPR050525">
    <property type="entry name" value="ECM_Assembly_Org"/>
</dbReference>
<evidence type="ECO:0000256" key="1">
    <source>
        <dbReference type="SAM" id="MobiDB-lite"/>
    </source>
</evidence>
<comment type="caution">
    <text evidence="3">The sequence shown here is derived from an EMBL/GenBank/DDBJ whole genome shotgun (WGS) entry which is preliminary data.</text>
</comment>
<feature type="compositionally biased region" description="Low complexity" evidence="1">
    <location>
        <begin position="564"/>
        <end position="596"/>
    </location>
</feature>
<dbReference type="SUPFAM" id="SSF52540">
    <property type="entry name" value="P-loop containing nucleoside triphosphate hydrolases"/>
    <property type="match status" value="1"/>
</dbReference>
<evidence type="ECO:0000259" key="2">
    <source>
        <dbReference type="PROSITE" id="PS50234"/>
    </source>
</evidence>
<reference evidence="3 4" key="1">
    <citation type="journal article" date="2011" name="Genome Res.">
        <title>Phylogeny-wide analysis of social amoeba genomes highlights ancient origins for complex intercellular communication.</title>
        <authorList>
            <person name="Heidel A.J."/>
            <person name="Lawal H.M."/>
            <person name="Felder M."/>
            <person name="Schilde C."/>
            <person name="Helps N.R."/>
            <person name="Tunggal B."/>
            <person name="Rivero F."/>
            <person name="John U."/>
            <person name="Schleicher M."/>
            <person name="Eichinger L."/>
            <person name="Platzer M."/>
            <person name="Noegel A.A."/>
            <person name="Schaap P."/>
            <person name="Gloeckner G."/>
        </authorList>
    </citation>
    <scope>NUCLEOTIDE SEQUENCE [LARGE SCALE GENOMIC DNA]</scope>
    <source>
        <strain evidence="4">ATCC 26659 / Pp 5 / PN500</strain>
    </source>
</reference>
<dbReference type="Gene3D" id="3.40.50.300">
    <property type="entry name" value="P-loop containing nucleotide triphosphate hydrolases"/>
    <property type="match status" value="1"/>
</dbReference>
<dbReference type="OMA" id="ECISVRI"/>
<dbReference type="RefSeq" id="XP_020429124.1">
    <property type="nucleotide sequence ID" value="XM_020580537.1"/>
</dbReference>